<evidence type="ECO:0000313" key="10">
    <source>
        <dbReference type="Proteomes" id="UP000027395"/>
    </source>
</evidence>
<evidence type="ECO:0000313" key="9">
    <source>
        <dbReference type="EMBL" id="KEI67097.1"/>
    </source>
</evidence>
<evidence type="ECO:0000256" key="1">
    <source>
        <dbReference type="ARBA" id="ARBA00004651"/>
    </source>
</evidence>
<dbReference type="Gene3D" id="1.10.3730.20">
    <property type="match status" value="1"/>
</dbReference>
<feature type="domain" description="EamA" evidence="8">
    <location>
        <begin position="17"/>
        <end position="154"/>
    </location>
</feature>
<dbReference type="InterPro" id="IPR000620">
    <property type="entry name" value="EamA_dom"/>
</dbReference>
<evidence type="ECO:0000259" key="8">
    <source>
        <dbReference type="Pfam" id="PF00892"/>
    </source>
</evidence>
<dbReference type="PATRIC" id="fig|388467.6.peg.2081"/>
<dbReference type="eggNOG" id="COG0697">
    <property type="taxonomic scope" value="Bacteria"/>
</dbReference>
<dbReference type="InterPro" id="IPR037185">
    <property type="entry name" value="EmrE-like"/>
</dbReference>
<dbReference type="STRING" id="388467.A19Y_2134"/>
<dbReference type="HOGENOM" id="CLU_067329_0_0_3"/>
<feature type="transmembrane region" description="Helical" evidence="7">
    <location>
        <begin position="269"/>
        <end position="288"/>
    </location>
</feature>
<dbReference type="SUPFAM" id="SSF103481">
    <property type="entry name" value="Multidrug resistance efflux transporter EmrE"/>
    <property type="match status" value="2"/>
</dbReference>
<gene>
    <name evidence="9" type="ORF">A19Y_2134</name>
</gene>
<dbReference type="EMBL" id="CM002803">
    <property type="protein sequence ID" value="KEI67097.1"/>
    <property type="molecule type" value="Genomic_DNA"/>
</dbReference>
<dbReference type="PANTHER" id="PTHR32322">
    <property type="entry name" value="INNER MEMBRANE TRANSPORTER"/>
    <property type="match status" value="1"/>
</dbReference>
<keyword evidence="6 7" id="KW-0472">Membrane</keyword>
<feature type="transmembrane region" description="Helical" evidence="7">
    <location>
        <begin position="237"/>
        <end position="257"/>
    </location>
</feature>
<dbReference type="InterPro" id="IPR050638">
    <property type="entry name" value="AA-Vitamin_Transporters"/>
</dbReference>
<evidence type="ECO:0000256" key="3">
    <source>
        <dbReference type="ARBA" id="ARBA00022475"/>
    </source>
</evidence>
<organism evidence="9 10">
    <name type="scientific">Planktothrix agardhii (strain NIVA-CYA 126/8)</name>
    <dbReference type="NCBI Taxonomy" id="388467"/>
    <lineage>
        <taxon>Bacteria</taxon>
        <taxon>Bacillati</taxon>
        <taxon>Cyanobacteriota</taxon>
        <taxon>Cyanophyceae</taxon>
        <taxon>Oscillatoriophycideae</taxon>
        <taxon>Oscillatoriales</taxon>
        <taxon>Microcoleaceae</taxon>
        <taxon>Planktothrix</taxon>
    </lineage>
</organism>
<evidence type="ECO:0000256" key="2">
    <source>
        <dbReference type="ARBA" id="ARBA00007362"/>
    </source>
</evidence>
<feature type="domain" description="EamA" evidence="8">
    <location>
        <begin position="176"/>
        <end position="309"/>
    </location>
</feature>
<keyword evidence="10" id="KW-1185">Reference proteome</keyword>
<feature type="transmembrane region" description="Helical" evidence="7">
    <location>
        <begin position="294"/>
        <end position="315"/>
    </location>
</feature>
<keyword evidence="4 7" id="KW-0812">Transmembrane</keyword>
<sequence length="337" mass="36264">MNKNLMTGRGYLALAIIIFATSNAIVSKLADLGGQHLINGRNPIAFCNVLFVGNVCALLALLLIYGRQWTVNNIKKLSVSDWFGLLTVAILSSAIAPALIFSALEQTTVNNVVLIGRIEPALALALSIFILKEKVNFWVILGAIISFVGVALTIMLQPTESGMIEMGGSLMIGIPELMILGGAIALAFSSIISKVKLQKIPLGIFTIFRTITGTIIFFIVAMHIFGSQHFMDVFSPFLWQWMLVYGIIIVVGGQICWFQGIKNTTASDVSLVSSFSPLAGILAAYFILGETPTTAQYIGGIVIILGIILSQLGLIKKSPQAQSNLLEQEIKTGFKGV</sequence>
<accession>A0A073CGP9</accession>
<dbReference type="Proteomes" id="UP000027395">
    <property type="component" value="Chromosome"/>
</dbReference>
<feature type="transmembrane region" description="Helical" evidence="7">
    <location>
        <begin position="168"/>
        <end position="188"/>
    </location>
</feature>
<keyword evidence="5 7" id="KW-1133">Transmembrane helix</keyword>
<evidence type="ECO:0000256" key="4">
    <source>
        <dbReference type="ARBA" id="ARBA00022692"/>
    </source>
</evidence>
<evidence type="ECO:0000256" key="5">
    <source>
        <dbReference type="ARBA" id="ARBA00022989"/>
    </source>
</evidence>
<proteinExistence type="inferred from homology"/>
<reference evidence="9 10" key="1">
    <citation type="journal article" date="2014" name="Appl. Environ. Microbiol.">
        <title>Elucidation of insertion elements encoded on plasmids and in vitro construction of shuttle vectors from the toxic cyanobacterium Planktothrix.</title>
        <authorList>
            <person name="Christiansen G."/>
            <person name="Goesmann A."/>
            <person name="Kurmayer R."/>
        </authorList>
    </citation>
    <scope>NUCLEOTIDE SEQUENCE [LARGE SCALE GENOMIC DNA]</scope>
    <source>
        <strain evidence="9 10">NIVA-CYA 126/8</strain>
    </source>
</reference>
<name>A0A073CGP9_PLAA1</name>
<protein>
    <recommendedName>
        <fullName evidence="8">EamA domain-containing protein</fullName>
    </recommendedName>
</protein>
<feature type="transmembrane region" description="Helical" evidence="7">
    <location>
        <begin position="138"/>
        <end position="156"/>
    </location>
</feature>
<dbReference type="PANTHER" id="PTHR32322:SF18">
    <property type="entry name" value="S-ADENOSYLMETHIONINE_S-ADENOSYLHOMOCYSTEINE TRANSPORTER"/>
    <property type="match status" value="1"/>
</dbReference>
<feature type="transmembrane region" description="Helical" evidence="7">
    <location>
        <begin position="112"/>
        <end position="131"/>
    </location>
</feature>
<evidence type="ECO:0000256" key="7">
    <source>
        <dbReference type="SAM" id="Phobius"/>
    </source>
</evidence>
<evidence type="ECO:0000256" key="6">
    <source>
        <dbReference type="ARBA" id="ARBA00023136"/>
    </source>
</evidence>
<dbReference type="AlphaFoldDB" id="A0A073CGP9"/>
<feature type="transmembrane region" description="Helical" evidence="7">
    <location>
        <begin position="77"/>
        <end position="100"/>
    </location>
</feature>
<feature type="transmembrane region" description="Helical" evidence="7">
    <location>
        <begin position="200"/>
        <end position="225"/>
    </location>
</feature>
<keyword evidence="3" id="KW-1003">Cell membrane</keyword>
<dbReference type="RefSeq" id="WP_042154076.1">
    <property type="nucleotide sequence ID" value="NZ_CM002803.1"/>
</dbReference>
<comment type="similarity">
    <text evidence="2">Belongs to the EamA transporter family.</text>
</comment>
<dbReference type="GO" id="GO:0005886">
    <property type="term" value="C:plasma membrane"/>
    <property type="evidence" value="ECO:0007669"/>
    <property type="project" value="UniProtKB-SubCell"/>
</dbReference>
<feature type="transmembrane region" description="Helical" evidence="7">
    <location>
        <begin position="43"/>
        <end position="65"/>
    </location>
</feature>
<dbReference type="Pfam" id="PF00892">
    <property type="entry name" value="EamA"/>
    <property type="match status" value="2"/>
</dbReference>
<comment type="subcellular location">
    <subcellularLocation>
        <location evidence="1">Cell membrane</location>
        <topology evidence="1">Multi-pass membrane protein</topology>
    </subcellularLocation>
</comment>